<keyword evidence="1" id="KW-0347">Helicase</keyword>
<sequence>MKEKKFSKNHPIIKSGASKAVKEEAWSGKNSSPDMRSVSFRYRCRGKVKALNAFVKGDVTVIVATISFGMDVNDGYYQECGRTGRDGQVGDCRLFWFSDDVKMRKQGIIGRPDYVEKEDTHYAKSLDIG</sequence>
<dbReference type="GO" id="GO:0017111">
    <property type="term" value="F:ribonucleoside triphosphate phosphatase activity"/>
    <property type="evidence" value="ECO:0007669"/>
    <property type="project" value="UniProtKB-EC"/>
</dbReference>
<comment type="caution">
    <text evidence="1">The sequence shown here is derived from an EMBL/GenBank/DDBJ whole genome shotgun (WGS) entry which is preliminary data.</text>
</comment>
<dbReference type="InterPro" id="IPR027417">
    <property type="entry name" value="P-loop_NTPase"/>
</dbReference>
<reference evidence="1 2" key="1">
    <citation type="journal article" date="2018" name="Sci. Rep.">
        <title>Genomic signatures of local adaptation to the degree of environmental predictability in rotifers.</title>
        <authorList>
            <person name="Franch-Gras L."/>
            <person name="Hahn C."/>
            <person name="Garcia-Roger E.M."/>
            <person name="Carmona M.J."/>
            <person name="Serra M."/>
            <person name="Gomez A."/>
        </authorList>
    </citation>
    <scope>NUCLEOTIDE SEQUENCE [LARGE SCALE GENOMIC DNA]</scope>
    <source>
        <strain evidence="1">HYR1</strain>
    </source>
</reference>
<organism evidence="1 2">
    <name type="scientific">Brachionus plicatilis</name>
    <name type="common">Marine rotifer</name>
    <name type="synonym">Brachionus muelleri</name>
    <dbReference type="NCBI Taxonomy" id="10195"/>
    <lineage>
        <taxon>Eukaryota</taxon>
        <taxon>Metazoa</taxon>
        <taxon>Spiralia</taxon>
        <taxon>Gnathifera</taxon>
        <taxon>Rotifera</taxon>
        <taxon>Eurotatoria</taxon>
        <taxon>Monogononta</taxon>
        <taxon>Pseudotrocha</taxon>
        <taxon>Ploima</taxon>
        <taxon>Brachionidae</taxon>
        <taxon>Brachionus</taxon>
    </lineage>
</organism>
<evidence type="ECO:0000313" key="2">
    <source>
        <dbReference type="Proteomes" id="UP000276133"/>
    </source>
</evidence>
<dbReference type="AlphaFoldDB" id="A0A3M7R3C6"/>
<accession>A0A3M7R3C6</accession>
<dbReference type="GO" id="GO:0004386">
    <property type="term" value="F:helicase activity"/>
    <property type="evidence" value="ECO:0007669"/>
    <property type="project" value="UniProtKB-KW"/>
</dbReference>
<keyword evidence="1" id="KW-0547">Nucleotide-binding</keyword>
<protein>
    <submittedName>
        <fullName evidence="1">ATP-dependent DNA helicase</fullName>
        <ecNumber evidence="1">3.6.1.15</ecNumber>
    </submittedName>
</protein>
<name>A0A3M7R3C6_BRAPC</name>
<dbReference type="STRING" id="10195.A0A3M7R3C6"/>
<keyword evidence="2" id="KW-1185">Reference proteome</keyword>
<evidence type="ECO:0000313" key="1">
    <source>
        <dbReference type="EMBL" id="RNA17871.1"/>
    </source>
</evidence>
<keyword evidence="1" id="KW-0067">ATP-binding</keyword>
<gene>
    <name evidence="1" type="ORF">BpHYR1_043242</name>
</gene>
<dbReference type="Gene3D" id="3.40.50.300">
    <property type="entry name" value="P-loop containing nucleotide triphosphate hydrolases"/>
    <property type="match status" value="1"/>
</dbReference>
<dbReference type="OrthoDB" id="10261556at2759"/>
<dbReference type="EC" id="3.6.1.15" evidence="1"/>
<dbReference type="Proteomes" id="UP000276133">
    <property type="component" value="Unassembled WGS sequence"/>
</dbReference>
<dbReference type="EMBL" id="REGN01004356">
    <property type="protein sequence ID" value="RNA17871.1"/>
    <property type="molecule type" value="Genomic_DNA"/>
</dbReference>
<proteinExistence type="predicted"/>
<keyword evidence="1" id="KW-0378">Hydrolase</keyword>
<dbReference type="SUPFAM" id="SSF52540">
    <property type="entry name" value="P-loop containing nucleoside triphosphate hydrolases"/>
    <property type="match status" value="1"/>
</dbReference>